<evidence type="ECO:0000313" key="2">
    <source>
        <dbReference type="Proteomes" id="UP001422759"/>
    </source>
</evidence>
<name>A0ABP5M3C0_9ACTN</name>
<comment type="caution">
    <text evidence="1">The sequence shown here is derived from an EMBL/GenBank/DDBJ whole genome shotgun (WGS) entry which is preliminary data.</text>
</comment>
<accession>A0ABP5M3C0</accession>
<proteinExistence type="predicted"/>
<evidence type="ECO:0000313" key="1">
    <source>
        <dbReference type="EMBL" id="GAA2156590.1"/>
    </source>
</evidence>
<keyword evidence="2" id="KW-1185">Reference proteome</keyword>
<protein>
    <submittedName>
        <fullName evidence="1">Uncharacterized protein</fullName>
    </submittedName>
</protein>
<dbReference type="EMBL" id="BAAANT010000052">
    <property type="protein sequence ID" value="GAA2156590.1"/>
    <property type="molecule type" value="Genomic_DNA"/>
</dbReference>
<reference evidence="2" key="1">
    <citation type="journal article" date="2019" name="Int. J. Syst. Evol. Microbiol.">
        <title>The Global Catalogue of Microorganisms (GCM) 10K type strain sequencing project: providing services to taxonomists for standard genome sequencing and annotation.</title>
        <authorList>
            <consortium name="The Broad Institute Genomics Platform"/>
            <consortium name="The Broad Institute Genome Sequencing Center for Infectious Disease"/>
            <person name="Wu L."/>
            <person name="Ma J."/>
        </authorList>
    </citation>
    <scope>NUCLEOTIDE SEQUENCE [LARGE SCALE GENOMIC DNA]</scope>
    <source>
        <strain evidence="2">JCM 14560</strain>
    </source>
</reference>
<dbReference type="Proteomes" id="UP001422759">
    <property type="component" value="Unassembled WGS sequence"/>
</dbReference>
<organism evidence="1 2">
    <name type="scientific">Kitasatospora kazusensis</name>
    <dbReference type="NCBI Taxonomy" id="407974"/>
    <lineage>
        <taxon>Bacteria</taxon>
        <taxon>Bacillati</taxon>
        <taxon>Actinomycetota</taxon>
        <taxon>Actinomycetes</taxon>
        <taxon>Kitasatosporales</taxon>
        <taxon>Streptomycetaceae</taxon>
        <taxon>Kitasatospora</taxon>
    </lineage>
</organism>
<sequence length="176" mass="19464">MVHVESREQRYRYVGPAELKALVRTGGEGRSIRSSADFGEWVSALTLDELAEPFTFVVDGGTVLRLAPRRSEHVVCAGGGAVLSAGEMSFRTESGRWMVEAASNQSTGYCPDVSSWPAVAAALDRIGVHRPSGFTHEVVFRRCRSCRDLNIVREEDFVCVFCGEDLPREWNIREPG</sequence>
<gene>
    <name evidence="1" type="ORF">GCM10009760_57740</name>
</gene>